<dbReference type="PANTHER" id="PTHR33069:SF3">
    <property type="entry name" value="DYNEIN HEAVY CHAIN TAIL DOMAIN-CONTAINING PROTEIN"/>
    <property type="match status" value="1"/>
</dbReference>
<accession>A0A2N5RW88</accession>
<dbReference type="EMBL" id="PGCJ01001011">
    <property type="protein sequence ID" value="PLW11645.1"/>
    <property type="molecule type" value="Genomic_DNA"/>
</dbReference>
<evidence type="ECO:0000313" key="2">
    <source>
        <dbReference type="EMBL" id="PLW05265.1"/>
    </source>
</evidence>
<dbReference type="AlphaFoldDB" id="A0A2N5RW88"/>
<organism evidence="2 5">
    <name type="scientific">Puccinia coronata f. sp. avenae</name>
    <dbReference type="NCBI Taxonomy" id="200324"/>
    <lineage>
        <taxon>Eukaryota</taxon>
        <taxon>Fungi</taxon>
        <taxon>Dikarya</taxon>
        <taxon>Basidiomycota</taxon>
        <taxon>Pucciniomycotina</taxon>
        <taxon>Pucciniomycetes</taxon>
        <taxon>Pucciniales</taxon>
        <taxon>Pucciniaceae</taxon>
        <taxon>Puccinia</taxon>
    </lineage>
</organism>
<dbReference type="STRING" id="200324.A0A2N5RW88"/>
<dbReference type="Proteomes" id="UP000235392">
    <property type="component" value="Unassembled WGS sequence"/>
</dbReference>
<feature type="region of interest" description="Disordered" evidence="1">
    <location>
        <begin position="252"/>
        <end position="287"/>
    </location>
</feature>
<dbReference type="Proteomes" id="UP000235388">
    <property type="component" value="Unassembled WGS sequence"/>
</dbReference>
<evidence type="ECO:0000313" key="4">
    <source>
        <dbReference type="Proteomes" id="UP000235388"/>
    </source>
</evidence>
<gene>
    <name evidence="3" type="ORF">PCANC_21647</name>
    <name evidence="2" type="ORF">PCASD_25785</name>
</gene>
<feature type="compositionally biased region" description="Acidic residues" evidence="1">
    <location>
        <begin position="271"/>
        <end position="283"/>
    </location>
</feature>
<dbReference type="PANTHER" id="PTHR33069">
    <property type="entry name" value="CHROMOSOME 7, WHOLE GENOME SHOTGUN SEQUENCE-RELATED"/>
    <property type="match status" value="1"/>
</dbReference>
<keyword evidence="4" id="KW-1185">Reference proteome</keyword>
<reference evidence="4 5" key="1">
    <citation type="submission" date="2017-11" db="EMBL/GenBank/DDBJ databases">
        <title>De novo assembly and phasing of dikaryotic genomes from two isolates of Puccinia coronata f. sp. avenae, the causal agent of oat crown rust.</title>
        <authorList>
            <person name="Miller M.E."/>
            <person name="Zhang Y."/>
            <person name="Omidvar V."/>
            <person name="Sperschneider J."/>
            <person name="Schwessinger B."/>
            <person name="Raley C."/>
            <person name="Palmer J.M."/>
            <person name="Garnica D."/>
            <person name="Upadhyaya N."/>
            <person name="Rathjen J."/>
            <person name="Taylor J.M."/>
            <person name="Park R.F."/>
            <person name="Dodds P.N."/>
            <person name="Hirsch C.D."/>
            <person name="Kianian S.F."/>
            <person name="Figueroa M."/>
        </authorList>
    </citation>
    <scope>NUCLEOTIDE SEQUENCE [LARGE SCALE GENOMIC DNA]</scope>
    <source>
        <strain evidence="3">12NC29</strain>
        <strain evidence="2">12SD80</strain>
    </source>
</reference>
<dbReference type="Gene3D" id="1.20.1410.10">
    <property type="entry name" value="I/LWEQ domain"/>
    <property type="match status" value="1"/>
</dbReference>
<comment type="caution">
    <text evidence="2">The sequence shown here is derived from an EMBL/GenBank/DDBJ whole genome shotgun (WGS) entry which is preliminary data.</text>
</comment>
<name>A0A2N5RW88_9BASI</name>
<protein>
    <submittedName>
        <fullName evidence="2">Uncharacterized protein</fullName>
    </submittedName>
</protein>
<dbReference type="EMBL" id="PGCI01001370">
    <property type="protein sequence ID" value="PLW05265.1"/>
    <property type="molecule type" value="Genomic_DNA"/>
</dbReference>
<proteinExistence type="predicted"/>
<dbReference type="OrthoDB" id="2500854at2759"/>
<evidence type="ECO:0000313" key="5">
    <source>
        <dbReference type="Proteomes" id="UP000235392"/>
    </source>
</evidence>
<evidence type="ECO:0000256" key="1">
    <source>
        <dbReference type="SAM" id="MobiDB-lite"/>
    </source>
</evidence>
<evidence type="ECO:0000313" key="3">
    <source>
        <dbReference type="EMBL" id="PLW11645.1"/>
    </source>
</evidence>
<sequence>MMAKPEDASIEDLVKQFSTLSSSMEPRQQLDQHRRLVVQGLKNLTSKCSSIIYSHGSSTHENNLPKLFERNEERRLLWKQLETAVLPCLRHRITALSLSLDPTDLRKDHKEKLNVVMGVLSEVEQSMNQTQACITTIAPVLKANLVTNDQELGELKSFRSGRLRHQMEDLLRVLSGLFSSCADFVGRFGSSLNEDGQGRAEVLSNTSLFWKTIDKTIEWFGRSELNLVQDRWLSEVDLVDDALNELTELINRPELEEEGEDKPRVNRMELSFDDDDDDDDDSGEDRSSAEVIALAKMVVPIVKLSRLILNKLSKMTIDTQALVESKQEMSSSQLEALLSLTSTISLRVDEMVDTLSDGDHAEARFTREMMMESCQSLSQSFEQMLCTLDVHIIPFIIMPTPSQHDASLWFSQWNTQFSLAALNCMKHVSSFRNTSSSSSN</sequence>